<keyword evidence="3" id="KW-0597">Phosphoprotein</keyword>
<dbReference type="AlphaFoldDB" id="A0AAV6PM37"/>
<comment type="subcellular location">
    <subcellularLocation>
        <location evidence="1">Nucleus</location>
    </subcellularLocation>
</comment>
<dbReference type="SMART" id="SM00385">
    <property type="entry name" value="CYCLIN"/>
    <property type="match status" value="1"/>
</dbReference>
<evidence type="ECO:0000313" key="14">
    <source>
        <dbReference type="Proteomes" id="UP000693946"/>
    </source>
</evidence>
<evidence type="ECO:0000256" key="10">
    <source>
        <dbReference type="SAM" id="Coils"/>
    </source>
</evidence>
<dbReference type="InterPro" id="IPR004367">
    <property type="entry name" value="Cyclin_C-dom"/>
</dbReference>
<dbReference type="PANTHER" id="PTHR10177">
    <property type="entry name" value="CYCLINS"/>
    <property type="match status" value="1"/>
</dbReference>
<evidence type="ECO:0000256" key="5">
    <source>
        <dbReference type="ARBA" id="ARBA00023127"/>
    </source>
</evidence>
<dbReference type="EMBL" id="JAGKHQ010000207">
    <property type="protein sequence ID" value="KAG7471467.1"/>
    <property type="molecule type" value="Genomic_DNA"/>
</dbReference>
<protein>
    <submittedName>
        <fullName evidence="13">G1/S-specific cyclin-E2-like</fullName>
    </submittedName>
</protein>
<keyword evidence="6" id="KW-0539">Nucleus</keyword>
<accession>A0AAV6PM37</accession>
<dbReference type="GO" id="GO:0051301">
    <property type="term" value="P:cell division"/>
    <property type="evidence" value="ECO:0007669"/>
    <property type="project" value="UniProtKB-KW"/>
</dbReference>
<dbReference type="FunFam" id="1.10.472.10:FF:000024">
    <property type="entry name" value="G1/S-specific cyclin-E1"/>
    <property type="match status" value="1"/>
</dbReference>
<gene>
    <name evidence="13" type="ORF">JOB18_031060</name>
</gene>
<dbReference type="Pfam" id="PF02984">
    <property type="entry name" value="Cyclin_C"/>
    <property type="match status" value="1"/>
</dbReference>
<evidence type="ECO:0000256" key="6">
    <source>
        <dbReference type="ARBA" id="ARBA00023242"/>
    </source>
</evidence>
<keyword evidence="10" id="KW-0175">Coiled coil</keyword>
<keyword evidence="5 9" id="KW-0195">Cyclin</keyword>
<feature type="coiled-coil region" evidence="10">
    <location>
        <begin position="406"/>
        <end position="440"/>
    </location>
</feature>
<keyword evidence="14" id="KW-1185">Reference proteome</keyword>
<dbReference type="InterPro" id="IPR013763">
    <property type="entry name" value="Cyclin-like_dom"/>
</dbReference>
<dbReference type="Pfam" id="PF00134">
    <property type="entry name" value="Cyclin_N"/>
    <property type="match status" value="1"/>
</dbReference>
<feature type="domain" description="Cyclin-like" evidence="11">
    <location>
        <begin position="872"/>
        <end position="957"/>
    </location>
</feature>
<evidence type="ECO:0000256" key="1">
    <source>
        <dbReference type="ARBA" id="ARBA00004123"/>
    </source>
</evidence>
<dbReference type="InterPro" id="IPR006671">
    <property type="entry name" value="Cyclin_N"/>
</dbReference>
<evidence type="ECO:0000259" key="12">
    <source>
        <dbReference type="SMART" id="SM01332"/>
    </source>
</evidence>
<reference evidence="13 14" key="1">
    <citation type="journal article" date="2021" name="Sci. Rep.">
        <title>Chromosome anchoring in Senegalese sole (Solea senegalensis) reveals sex-associated markers and genome rearrangements in flatfish.</title>
        <authorList>
            <person name="Guerrero-Cozar I."/>
            <person name="Gomez-Garrido J."/>
            <person name="Berbel C."/>
            <person name="Martinez-Blanch J.F."/>
            <person name="Alioto T."/>
            <person name="Claros M.G."/>
            <person name="Gagnaire P.A."/>
            <person name="Manchado M."/>
        </authorList>
    </citation>
    <scope>NUCLEOTIDE SEQUENCE [LARGE SCALE GENOMIC DNA]</scope>
    <source>
        <strain evidence="13">Sse05_10M</strain>
    </source>
</reference>
<evidence type="ECO:0000256" key="8">
    <source>
        <dbReference type="ARBA" id="ARBA00025821"/>
    </source>
</evidence>
<comment type="caution">
    <text evidence="13">The sequence shown here is derived from an EMBL/GenBank/DDBJ whole genome shotgun (WGS) entry which is preliminary data.</text>
</comment>
<keyword evidence="7" id="KW-0131">Cell cycle</keyword>
<evidence type="ECO:0000256" key="4">
    <source>
        <dbReference type="ARBA" id="ARBA00022618"/>
    </source>
</evidence>
<evidence type="ECO:0000256" key="9">
    <source>
        <dbReference type="RuleBase" id="RU000383"/>
    </source>
</evidence>
<evidence type="ECO:0000256" key="7">
    <source>
        <dbReference type="ARBA" id="ARBA00023306"/>
    </source>
</evidence>
<comment type="subunit">
    <text evidence="8">Interacts with the CDK1 protein kinase to form a serine/threonine kinase holoenzyme complex also known as maturation promoting factor (MPF). The cyclin subunit imparts substrate specificity to the complex.</text>
</comment>
<keyword evidence="4" id="KW-0132">Cell division</keyword>
<name>A0AAV6PM37_SOLSE</name>
<dbReference type="InterPro" id="IPR039361">
    <property type="entry name" value="Cyclin"/>
</dbReference>
<dbReference type="Proteomes" id="UP000693946">
    <property type="component" value="Unassembled WGS sequence"/>
</dbReference>
<dbReference type="SMART" id="SM01332">
    <property type="entry name" value="Cyclin_C"/>
    <property type="match status" value="1"/>
</dbReference>
<proteinExistence type="inferred from homology"/>
<evidence type="ECO:0000313" key="13">
    <source>
        <dbReference type="EMBL" id="KAG7471467.1"/>
    </source>
</evidence>
<evidence type="ECO:0000259" key="11">
    <source>
        <dbReference type="SMART" id="SM00385"/>
    </source>
</evidence>
<evidence type="ECO:0000256" key="2">
    <source>
        <dbReference type="ARBA" id="ARBA00007143"/>
    </source>
</evidence>
<sequence>METLSTGDLTMKSVQTIRPHIISCVKHLTLDQWSSVQSGALDIRTKHKLAHMLLNIFRSFSHVWSKKIKEGAPINQVHDALYDSLCCSFTEALLVKSVPGSSINRVTKLMVSEVTYYVTASETKTRIIPPGKLNAMICSTGKVLKVSARKMKKWCNLQTHCQSRGQPIPSNLSVQDVLMDKAAEIIEPILDNVADMVYNLLEKASSLENKSDADDIAESITEAVSLQETEDPDPEPQQHKQQLVDRARRKICDFFTKKFIEASMCQIISQVKAKFICESKGGDSESLRSLLTVVESVLLAGETGELALIDNLRDVLFHKAFVITGKLSPLLYRHITGEDSVCKVSGPWSQNRIYQDIKSRVVCFLSLMSWWLSNQELFSCHSMLTVLKDSELQQEEKQLQQEEKWFYEQEKRFQEQEKQFQEEEKQFQEQEKQLQEEEKWFQEDEKWFQEEKKQLQEHEIWFQDEDTFLQEQEKRFQEEEIRFQEEEIRFQEEEKQLQEEEKPFPDKKKCLQEQEKQFQEEKIQFQDEEKQLQEEKIQFQEEEKQLQEEKIQFQEEEKHLQEEENAALLRTCAEHVQDAADVTGNSRFFLRSVITKLFLNATLEVKQSSVIVPNLESKVNTLLDGVWAELEGSKVAITLKDVDQLRKVIVKELQKQYCSPLGLLVSMESGCSEGLQTAIATCVKRVSVKTGNAHAQCWRQAYADIRIGAGATADDHSFIHSSLRSRRINSVDIMSRRSGRITLQTRDSNTPEPLVRVPVKKRKSEPSKKKLQPAAKKHSYEIQKCWSEDGASPCVLIETPHKELQPTDSSSFKQYTFKNLFIKASPIPRLSWASSDDVWIKMLNKELKYVHDKSYLQQHPRLQPKMRAILLDWLLEVSEVYSLHRQTAYLAQDYFDRFMLTQQNVNKDYLQLIGITALFVASKIEEIYPPKIYEFAYVTDGACDTWDIQRTELHLLKALDWNLCPETSISWLKLYAQVEAQKDDENFLVPQFSQETYIQITQLLDLCMMDINWLDFSYSVLAAAAFCHFFSFDVVHKVSGLTWESVAPCVRWMSPFMDVLRTEATPLLKNFPKVKGDDRHNIQTHVSYLDLLRKAHECQVDAPDCQMSPVAIAPVLTPPSSTEKPANP</sequence>
<organism evidence="13 14">
    <name type="scientific">Solea senegalensis</name>
    <name type="common">Senegalese sole</name>
    <dbReference type="NCBI Taxonomy" id="28829"/>
    <lineage>
        <taxon>Eukaryota</taxon>
        <taxon>Metazoa</taxon>
        <taxon>Chordata</taxon>
        <taxon>Craniata</taxon>
        <taxon>Vertebrata</taxon>
        <taxon>Euteleostomi</taxon>
        <taxon>Actinopterygii</taxon>
        <taxon>Neopterygii</taxon>
        <taxon>Teleostei</taxon>
        <taxon>Neoteleostei</taxon>
        <taxon>Acanthomorphata</taxon>
        <taxon>Carangaria</taxon>
        <taxon>Pleuronectiformes</taxon>
        <taxon>Pleuronectoidei</taxon>
        <taxon>Soleidae</taxon>
        <taxon>Solea</taxon>
    </lineage>
</organism>
<dbReference type="PROSITE" id="PS00292">
    <property type="entry name" value="CYCLINS"/>
    <property type="match status" value="1"/>
</dbReference>
<dbReference type="GO" id="GO:0005634">
    <property type="term" value="C:nucleus"/>
    <property type="evidence" value="ECO:0007669"/>
    <property type="project" value="UniProtKB-SubCell"/>
</dbReference>
<feature type="domain" description="Cyclin C-terminal" evidence="12">
    <location>
        <begin position="966"/>
        <end position="1088"/>
    </location>
</feature>
<evidence type="ECO:0000256" key="3">
    <source>
        <dbReference type="ARBA" id="ARBA00022553"/>
    </source>
</evidence>
<comment type="similarity">
    <text evidence="2">Belongs to the cyclin family. Cyclin E subfamily.</text>
</comment>
<feature type="coiled-coil region" evidence="10">
    <location>
        <begin position="469"/>
        <end position="571"/>
    </location>
</feature>
<dbReference type="InterPro" id="IPR048258">
    <property type="entry name" value="Cyclins_cyclin-box"/>
</dbReference>